<evidence type="ECO:0000256" key="5">
    <source>
        <dbReference type="ARBA" id="ARBA00023098"/>
    </source>
</evidence>
<reference evidence="8 9" key="1">
    <citation type="journal article" date="2017" name="Gigascience">
        <title>Genome sequence of the small brown planthopper, Laodelphax striatellus.</title>
        <authorList>
            <person name="Zhu J."/>
            <person name="Jiang F."/>
            <person name="Wang X."/>
            <person name="Yang P."/>
            <person name="Bao Y."/>
            <person name="Zhao W."/>
            <person name="Wang W."/>
            <person name="Lu H."/>
            <person name="Wang Q."/>
            <person name="Cui N."/>
            <person name="Li J."/>
            <person name="Chen X."/>
            <person name="Luo L."/>
            <person name="Yu J."/>
            <person name="Kang L."/>
            <person name="Cui F."/>
        </authorList>
    </citation>
    <scope>NUCLEOTIDE SEQUENCE [LARGE SCALE GENOMIC DNA]</scope>
    <source>
        <strain evidence="8">Lst14</strain>
    </source>
</reference>
<evidence type="ECO:0000313" key="8">
    <source>
        <dbReference type="EMBL" id="RZF38413.1"/>
    </source>
</evidence>
<dbReference type="SMR" id="A0A482WY44"/>
<keyword evidence="9" id="KW-1185">Reference proteome</keyword>
<comment type="similarity">
    <text evidence="1">Belongs to the AB hydrolase superfamily. Lipase family.</text>
</comment>
<comment type="caution">
    <text evidence="8">The sequence shown here is derived from an EMBL/GenBank/DDBJ whole genome shotgun (WGS) entry which is preliminary data.</text>
</comment>
<dbReference type="PANTHER" id="PTHR11005">
    <property type="entry name" value="LYSOSOMAL ACID LIPASE-RELATED"/>
    <property type="match status" value="1"/>
</dbReference>
<sequence length="324" mass="36955">MNHGLFIASDAWLLRGRDKDLAFLLAESGYDVWMGDLRGNTYSSTHKTLTQRDPKFWDFSVQEMGTYDLPASIDYILATTGHDSVIYIGHSLGSTMYFVMCSERPEYRSKVRLMMGLAPAIYFKRSPGLLFKIARQYSRLYQESISFRGPRQVLPRNQLRGATASLFCRSAPTQNICLVILYFLAGLASLTDFSQVDKNLLPEFVRRLPTGTSPKTLQHLGQMSKSGRFCKFDYGPKENMRKYGTKTPPDYKLDSVTGPVALYYGKGDILIDVQDVAEVTEKLPNLVRNFTVANDKFNHMDFLWAKNAKQLVYDDMLKLMKLYT</sequence>
<dbReference type="AlphaFoldDB" id="A0A482WY44"/>
<dbReference type="InterPro" id="IPR000073">
    <property type="entry name" value="AB_hydrolase_1"/>
</dbReference>
<evidence type="ECO:0000259" key="7">
    <source>
        <dbReference type="Pfam" id="PF00561"/>
    </source>
</evidence>
<dbReference type="FunFam" id="3.40.50.1820:FF:000057">
    <property type="entry name" value="Lipase"/>
    <property type="match status" value="1"/>
</dbReference>
<dbReference type="InterPro" id="IPR029058">
    <property type="entry name" value="AB_hydrolase_fold"/>
</dbReference>
<protein>
    <recommendedName>
        <fullName evidence="7">AB hydrolase-1 domain-containing protein</fullName>
    </recommendedName>
</protein>
<evidence type="ECO:0000256" key="2">
    <source>
        <dbReference type="ARBA" id="ARBA00022729"/>
    </source>
</evidence>
<dbReference type="GO" id="GO:0016042">
    <property type="term" value="P:lipid catabolic process"/>
    <property type="evidence" value="ECO:0007669"/>
    <property type="project" value="UniProtKB-KW"/>
</dbReference>
<dbReference type="InParanoid" id="A0A482WY44"/>
<keyword evidence="2" id="KW-0732">Signal</keyword>
<keyword evidence="4" id="KW-0442">Lipid degradation</keyword>
<evidence type="ECO:0000313" key="9">
    <source>
        <dbReference type="Proteomes" id="UP000291343"/>
    </source>
</evidence>
<name>A0A482WY44_LAOST</name>
<dbReference type="EMBL" id="QKKF02022334">
    <property type="protein sequence ID" value="RZF38413.1"/>
    <property type="molecule type" value="Genomic_DNA"/>
</dbReference>
<keyword evidence="3" id="KW-0378">Hydrolase</keyword>
<dbReference type="SUPFAM" id="SSF53474">
    <property type="entry name" value="alpha/beta-Hydrolases"/>
    <property type="match status" value="1"/>
</dbReference>
<dbReference type="Proteomes" id="UP000291343">
    <property type="component" value="Unassembled WGS sequence"/>
</dbReference>
<dbReference type="Gene3D" id="3.40.50.1820">
    <property type="entry name" value="alpha/beta hydrolase"/>
    <property type="match status" value="1"/>
</dbReference>
<keyword evidence="6" id="KW-0325">Glycoprotein</keyword>
<dbReference type="OrthoDB" id="9974421at2759"/>
<evidence type="ECO:0000256" key="6">
    <source>
        <dbReference type="ARBA" id="ARBA00023180"/>
    </source>
</evidence>
<dbReference type="GO" id="GO:0016787">
    <property type="term" value="F:hydrolase activity"/>
    <property type="evidence" value="ECO:0007669"/>
    <property type="project" value="UniProtKB-KW"/>
</dbReference>
<gene>
    <name evidence="8" type="ORF">LSTR_LSTR014620</name>
</gene>
<organism evidence="8 9">
    <name type="scientific">Laodelphax striatellus</name>
    <name type="common">Small brown planthopper</name>
    <name type="synonym">Delphax striatella</name>
    <dbReference type="NCBI Taxonomy" id="195883"/>
    <lineage>
        <taxon>Eukaryota</taxon>
        <taxon>Metazoa</taxon>
        <taxon>Ecdysozoa</taxon>
        <taxon>Arthropoda</taxon>
        <taxon>Hexapoda</taxon>
        <taxon>Insecta</taxon>
        <taxon>Pterygota</taxon>
        <taxon>Neoptera</taxon>
        <taxon>Paraneoptera</taxon>
        <taxon>Hemiptera</taxon>
        <taxon>Auchenorrhyncha</taxon>
        <taxon>Fulgoroidea</taxon>
        <taxon>Delphacidae</taxon>
        <taxon>Criomorphinae</taxon>
        <taxon>Laodelphax</taxon>
    </lineage>
</organism>
<keyword evidence="5" id="KW-0443">Lipid metabolism</keyword>
<dbReference type="STRING" id="195883.A0A482WY44"/>
<feature type="domain" description="AB hydrolase-1" evidence="7">
    <location>
        <begin position="3"/>
        <end position="304"/>
    </location>
</feature>
<proteinExistence type="inferred from homology"/>
<evidence type="ECO:0000256" key="4">
    <source>
        <dbReference type="ARBA" id="ARBA00022963"/>
    </source>
</evidence>
<evidence type="ECO:0000256" key="1">
    <source>
        <dbReference type="ARBA" id="ARBA00010701"/>
    </source>
</evidence>
<dbReference type="Pfam" id="PF00561">
    <property type="entry name" value="Abhydrolase_1"/>
    <property type="match status" value="1"/>
</dbReference>
<accession>A0A482WY44</accession>
<evidence type="ECO:0000256" key="3">
    <source>
        <dbReference type="ARBA" id="ARBA00022801"/>
    </source>
</evidence>